<dbReference type="Gene3D" id="3.90.215.10">
    <property type="entry name" value="Gamma Fibrinogen, chain A, domain 1"/>
    <property type="match status" value="1"/>
</dbReference>
<dbReference type="Proteomes" id="UP000887567">
    <property type="component" value="Unplaced"/>
</dbReference>
<dbReference type="InterPro" id="IPR002181">
    <property type="entry name" value="Fibrinogen_a/b/g_C_dom"/>
</dbReference>
<reference evidence="3" key="1">
    <citation type="submission" date="2022-11" db="UniProtKB">
        <authorList>
            <consortium name="EnsemblMetazoa"/>
        </authorList>
    </citation>
    <scope>IDENTIFICATION</scope>
</reference>
<dbReference type="CDD" id="cd00087">
    <property type="entry name" value="FReD"/>
    <property type="match status" value="1"/>
</dbReference>
<keyword evidence="4" id="KW-1185">Reference proteome</keyword>
<dbReference type="GO" id="GO:0005615">
    <property type="term" value="C:extracellular space"/>
    <property type="evidence" value="ECO:0007669"/>
    <property type="project" value="TreeGrafter"/>
</dbReference>
<evidence type="ECO:0000313" key="3">
    <source>
        <dbReference type="EnsemblMetazoa" id="XP_028513446.1"/>
    </source>
</evidence>
<protein>
    <recommendedName>
        <fullName evidence="2">Fibrinogen C-terminal domain-containing protein</fullName>
    </recommendedName>
</protein>
<dbReference type="NCBIfam" id="NF040941">
    <property type="entry name" value="GGGWT_bact"/>
    <property type="match status" value="1"/>
</dbReference>
<dbReference type="RefSeq" id="XP_028513446.1">
    <property type="nucleotide sequence ID" value="XM_028657645.1"/>
</dbReference>
<feature type="domain" description="Fibrinogen C-terminal" evidence="2">
    <location>
        <begin position="1"/>
        <end position="218"/>
    </location>
</feature>
<accession>A0A913YG80</accession>
<dbReference type="InterPro" id="IPR020837">
    <property type="entry name" value="Fibrinogen_CS"/>
</dbReference>
<dbReference type="OMA" id="SEMNEFW"/>
<proteinExistence type="predicted"/>
<organism evidence="3 4">
    <name type="scientific">Exaiptasia diaphana</name>
    <name type="common">Tropical sea anemone</name>
    <name type="synonym">Aiptasia pulchella</name>
    <dbReference type="NCBI Taxonomy" id="2652724"/>
    <lineage>
        <taxon>Eukaryota</taxon>
        <taxon>Metazoa</taxon>
        <taxon>Cnidaria</taxon>
        <taxon>Anthozoa</taxon>
        <taxon>Hexacorallia</taxon>
        <taxon>Actiniaria</taxon>
        <taxon>Aiptasiidae</taxon>
        <taxon>Exaiptasia</taxon>
    </lineage>
</organism>
<dbReference type="PANTHER" id="PTHR19143:SF458">
    <property type="entry name" value="FIBRINOGEN C-TERMINAL DOMAIN-CONTAINING PROTEIN-RELATED"/>
    <property type="match status" value="1"/>
</dbReference>
<dbReference type="KEGG" id="epa:114574597"/>
<dbReference type="InterPro" id="IPR036056">
    <property type="entry name" value="Fibrinogen-like_C"/>
</dbReference>
<dbReference type="AlphaFoldDB" id="A0A913YG80"/>
<keyword evidence="1" id="KW-1015">Disulfide bond</keyword>
<dbReference type="OrthoDB" id="5967688at2759"/>
<evidence type="ECO:0000259" key="2">
    <source>
        <dbReference type="PROSITE" id="PS51406"/>
    </source>
</evidence>
<dbReference type="Pfam" id="PF00147">
    <property type="entry name" value="Fibrinogen_C"/>
    <property type="match status" value="1"/>
</dbReference>
<evidence type="ECO:0000313" key="4">
    <source>
        <dbReference type="Proteomes" id="UP000887567"/>
    </source>
</evidence>
<dbReference type="SMART" id="SM00186">
    <property type="entry name" value="FBG"/>
    <property type="match status" value="1"/>
</dbReference>
<dbReference type="GeneID" id="114574597"/>
<sequence length="218" mass="25122">MKSCQDWKNHGFHQDGVYFLSVASYGPLPVYCDQTTDGGGWVKFQRRQDGTVDFYRNWHDYKTGFGTFSGEFWLGNDIIHILTSSQGLNELRVDIESFNGTKAFAKYSNFSILGENYNYTLLVSGYSGTAGDSLGNGIQYASRVHNGMQFSTFDRDNDKHEFGNSCAVEKHGAWWYNSCYWSHLNGKYKEYSNNGGIDWYSWPELKYHTLKKTEMKIR</sequence>
<dbReference type="InterPro" id="IPR050373">
    <property type="entry name" value="Fibrinogen_C-term_domain"/>
</dbReference>
<dbReference type="InterPro" id="IPR014716">
    <property type="entry name" value="Fibrinogen_a/b/g_C_1"/>
</dbReference>
<dbReference type="PROSITE" id="PS00514">
    <property type="entry name" value="FIBRINOGEN_C_1"/>
    <property type="match status" value="1"/>
</dbReference>
<dbReference type="SUPFAM" id="SSF56496">
    <property type="entry name" value="Fibrinogen C-terminal domain-like"/>
    <property type="match status" value="1"/>
</dbReference>
<dbReference type="PROSITE" id="PS51406">
    <property type="entry name" value="FIBRINOGEN_C_2"/>
    <property type="match status" value="1"/>
</dbReference>
<dbReference type="EnsemblMetazoa" id="XM_028657645.1">
    <property type="protein sequence ID" value="XP_028513446.1"/>
    <property type="gene ID" value="LOC114574597"/>
</dbReference>
<dbReference type="PANTHER" id="PTHR19143">
    <property type="entry name" value="FIBRINOGEN/TENASCIN/ANGIOPOEITIN"/>
    <property type="match status" value="1"/>
</dbReference>
<name>A0A913YG80_EXADI</name>
<evidence type="ECO:0000256" key="1">
    <source>
        <dbReference type="ARBA" id="ARBA00023157"/>
    </source>
</evidence>